<gene>
    <name evidence="1" type="ORF">CYCCA115_LOCUS22926</name>
</gene>
<organism evidence="1 2">
    <name type="scientific">Cylindrotheca closterium</name>
    <dbReference type="NCBI Taxonomy" id="2856"/>
    <lineage>
        <taxon>Eukaryota</taxon>
        <taxon>Sar</taxon>
        <taxon>Stramenopiles</taxon>
        <taxon>Ochrophyta</taxon>
        <taxon>Bacillariophyta</taxon>
        <taxon>Bacillariophyceae</taxon>
        <taxon>Bacillariophycidae</taxon>
        <taxon>Bacillariales</taxon>
        <taxon>Bacillariaceae</taxon>
        <taxon>Cylindrotheca</taxon>
    </lineage>
</organism>
<dbReference type="EMBL" id="CAKOGP040002347">
    <property type="protein sequence ID" value="CAJ1967769.1"/>
    <property type="molecule type" value="Genomic_DNA"/>
</dbReference>
<dbReference type="AlphaFoldDB" id="A0AAD2GBN3"/>
<keyword evidence="2" id="KW-1185">Reference proteome</keyword>
<protein>
    <submittedName>
        <fullName evidence="1">Uncharacterized protein</fullName>
    </submittedName>
</protein>
<reference evidence="1" key="1">
    <citation type="submission" date="2023-08" db="EMBL/GenBank/DDBJ databases">
        <authorList>
            <person name="Audoor S."/>
            <person name="Bilcke G."/>
        </authorList>
    </citation>
    <scope>NUCLEOTIDE SEQUENCE</scope>
</reference>
<evidence type="ECO:0000313" key="1">
    <source>
        <dbReference type="EMBL" id="CAJ1967769.1"/>
    </source>
</evidence>
<comment type="caution">
    <text evidence="1">The sequence shown here is derived from an EMBL/GenBank/DDBJ whole genome shotgun (WGS) entry which is preliminary data.</text>
</comment>
<accession>A0AAD2GBN3</accession>
<name>A0AAD2GBN3_9STRA</name>
<sequence>MSFIPNSFGKRPSLTLDTSQEGFTVASTTAVGTSISEVKRTSTITAPLSPNHLPIYYSNIKTQGRVMIYDQDTFSFKMVHDDHLPYAPESPHSITYYGRKSLLLNEESFDFKLKHMKQQ</sequence>
<proteinExistence type="predicted"/>
<dbReference type="Proteomes" id="UP001295423">
    <property type="component" value="Unassembled WGS sequence"/>
</dbReference>
<evidence type="ECO:0000313" key="2">
    <source>
        <dbReference type="Proteomes" id="UP001295423"/>
    </source>
</evidence>